<dbReference type="InterPro" id="IPR011711">
    <property type="entry name" value="GntR_C"/>
</dbReference>
<dbReference type="Gene3D" id="1.10.10.10">
    <property type="entry name" value="Winged helix-like DNA-binding domain superfamily/Winged helix DNA-binding domain"/>
    <property type="match status" value="1"/>
</dbReference>
<dbReference type="RefSeq" id="WP_275822243.1">
    <property type="nucleotide sequence ID" value="NZ_JARHUD010000005.1"/>
</dbReference>
<evidence type="ECO:0000256" key="1">
    <source>
        <dbReference type="ARBA" id="ARBA00023015"/>
    </source>
</evidence>
<evidence type="ECO:0000313" key="6">
    <source>
        <dbReference type="Proteomes" id="UP001215503"/>
    </source>
</evidence>
<organism evidence="5 6">
    <name type="scientific">Aquibaculum arenosum</name>
    <dbReference type="NCBI Taxonomy" id="3032591"/>
    <lineage>
        <taxon>Bacteria</taxon>
        <taxon>Pseudomonadati</taxon>
        <taxon>Pseudomonadota</taxon>
        <taxon>Alphaproteobacteria</taxon>
        <taxon>Rhodospirillales</taxon>
        <taxon>Rhodovibrionaceae</taxon>
        <taxon>Aquibaculum</taxon>
    </lineage>
</organism>
<dbReference type="SMART" id="SM00345">
    <property type="entry name" value="HTH_GNTR"/>
    <property type="match status" value="1"/>
</dbReference>
<dbReference type="InterPro" id="IPR008920">
    <property type="entry name" value="TF_FadR/GntR_C"/>
</dbReference>
<protein>
    <submittedName>
        <fullName evidence="5">GntR family transcriptional regulator</fullName>
    </submittedName>
</protein>
<dbReference type="Pfam" id="PF07729">
    <property type="entry name" value="FCD"/>
    <property type="match status" value="1"/>
</dbReference>
<dbReference type="CDD" id="cd07377">
    <property type="entry name" value="WHTH_GntR"/>
    <property type="match status" value="1"/>
</dbReference>
<evidence type="ECO:0000256" key="3">
    <source>
        <dbReference type="ARBA" id="ARBA00023163"/>
    </source>
</evidence>
<keyword evidence="6" id="KW-1185">Reference proteome</keyword>
<dbReference type="PANTHER" id="PTHR43537:SF24">
    <property type="entry name" value="GLUCONATE OPERON TRANSCRIPTIONAL REPRESSOR"/>
    <property type="match status" value="1"/>
</dbReference>
<feature type="domain" description="HTH gntR-type" evidence="4">
    <location>
        <begin position="1"/>
        <end position="65"/>
    </location>
</feature>
<keyword evidence="2" id="KW-0238">DNA-binding</keyword>
<dbReference type="InterPro" id="IPR000524">
    <property type="entry name" value="Tscrpt_reg_HTH_GntR"/>
</dbReference>
<dbReference type="SUPFAM" id="SSF48008">
    <property type="entry name" value="GntR ligand-binding domain-like"/>
    <property type="match status" value="1"/>
</dbReference>
<evidence type="ECO:0000256" key="2">
    <source>
        <dbReference type="ARBA" id="ARBA00023125"/>
    </source>
</evidence>
<reference evidence="5 6" key="1">
    <citation type="submission" date="2023-03" db="EMBL/GenBank/DDBJ databases">
        <title>Fodinicurvata sp. CAU 1616 isolated from sea sendiment.</title>
        <authorList>
            <person name="Kim W."/>
        </authorList>
    </citation>
    <scope>NUCLEOTIDE SEQUENCE [LARGE SCALE GENOMIC DNA]</scope>
    <source>
        <strain evidence="5 6">CAU 1616</strain>
    </source>
</reference>
<evidence type="ECO:0000259" key="4">
    <source>
        <dbReference type="PROSITE" id="PS50949"/>
    </source>
</evidence>
<gene>
    <name evidence="5" type="ORF">P2G67_09070</name>
</gene>
<evidence type="ECO:0000313" key="5">
    <source>
        <dbReference type="EMBL" id="MDF2096125.1"/>
    </source>
</evidence>
<keyword evidence="1" id="KW-0805">Transcription regulation</keyword>
<dbReference type="InterPro" id="IPR036388">
    <property type="entry name" value="WH-like_DNA-bd_sf"/>
</dbReference>
<keyword evidence="3" id="KW-0804">Transcription</keyword>
<dbReference type="PROSITE" id="PS50949">
    <property type="entry name" value="HTH_GNTR"/>
    <property type="match status" value="1"/>
</dbReference>
<proteinExistence type="predicted"/>
<comment type="caution">
    <text evidence="5">The sequence shown here is derived from an EMBL/GenBank/DDBJ whole genome shotgun (WGS) entry which is preliminary data.</text>
</comment>
<dbReference type="InterPro" id="IPR036390">
    <property type="entry name" value="WH_DNA-bd_sf"/>
</dbReference>
<dbReference type="Proteomes" id="UP001215503">
    <property type="component" value="Unassembled WGS sequence"/>
</dbReference>
<dbReference type="SUPFAM" id="SSF46785">
    <property type="entry name" value="Winged helix' DNA-binding domain"/>
    <property type="match status" value="1"/>
</dbReference>
<accession>A0ABT5YMG3</accession>
<sequence length="208" mass="23499">MDDIQAIILQRIRLLEYPPGSRLHEAKLAEEFGASRTPVREALNRLHHLGLVQTRNGVGTVVVQLELKELAEIYQMRVELCALIGRLSPNEITEHHVREARDLLAQAQQASRSGVKSEYFRINERINALVKSVIGNSALRSTWDFLHSQASSAWHHVDTKEAFQTLADELEDMIVALEYGDPQAVGAVQGMHIRYGFLRLLRALESRS</sequence>
<dbReference type="PANTHER" id="PTHR43537">
    <property type="entry name" value="TRANSCRIPTIONAL REGULATOR, GNTR FAMILY"/>
    <property type="match status" value="1"/>
</dbReference>
<dbReference type="EMBL" id="JARHUD010000005">
    <property type="protein sequence ID" value="MDF2096125.1"/>
    <property type="molecule type" value="Genomic_DNA"/>
</dbReference>
<name>A0ABT5YMG3_9PROT</name>
<dbReference type="Pfam" id="PF00392">
    <property type="entry name" value="GntR"/>
    <property type="match status" value="1"/>
</dbReference>
<dbReference type="Gene3D" id="1.20.120.530">
    <property type="entry name" value="GntR ligand-binding domain-like"/>
    <property type="match status" value="1"/>
</dbReference>